<protein>
    <recommendedName>
        <fullName evidence="1">NmrA-like domain-containing protein</fullName>
    </recommendedName>
</protein>
<dbReference type="EMBL" id="BDGI01000003">
    <property type="protein sequence ID" value="GAV26736.1"/>
    <property type="molecule type" value="Genomic_DNA"/>
</dbReference>
<dbReference type="Gene3D" id="3.40.50.720">
    <property type="entry name" value="NAD(P)-binding Rossmann-like Domain"/>
    <property type="match status" value="2"/>
</dbReference>
<comment type="caution">
    <text evidence="2">The sequence shown here is derived from an EMBL/GenBank/DDBJ whole genome shotgun (WGS) entry which is preliminary data.</text>
</comment>
<feature type="domain" description="NmrA-like" evidence="1">
    <location>
        <begin position="2"/>
        <end position="106"/>
    </location>
</feature>
<dbReference type="Pfam" id="PF05368">
    <property type="entry name" value="NmrA"/>
    <property type="match status" value="1"/>
</dbReference>
<dbReference type="Proteomes" id="UP000186136">
    <property type="component" value="Unassembled WGS sequence"/>
</dbReference>
<organism evidence="2 3">
    <name type="scientific">Pichia membranifaciens</name>
    <dbReference type="NCBI Taxonomy" id="4926"/>
    <lineage>
        <taxon>Eukaryota</taxon>
        <taxon>Fungi</taxon>
        <taxon>Dikarya</taxon>
        <taxon>Ascomycota</taxon>
        <taxon>Saccharomycotina</taxon>
        <taxon>Pichiomycetes</taxon>
        <taxon>Pichiales</taxon>
        <taxon>Pichiaceae</taxon>
        <taxon>Pichia</taxon>
    </lineage>
</organism>
<reference evidence="2 3" key="1">
    <citation type="submission" date="2016-08" db="EMBL/GenBank/DDBJ databases">
        <title>Whole genome shotgun sequence of Pichia membranifaciens KS47-1.</title>
        <authorList>
            <person name="Konishi M."/>
            <person name="Ishida M."/>
            <person name="Arakawa T."/>
            <person name="Kato Y."/>
            <person name="Horiuchi J."/>
        </authorList>
    </citation>
    <scope>NUCLEOTIDE SEQUENCE [LARGE SCALE GENOMIC DNA]</scope>
    <source>
        <strain evidence="2 3">KS47-1</strain>
    </source>
</reference>
<dbReference type="SUPFAM" id="SSF51735">
    <property type="entry name" value="NAD(P)-binding Rossmann-fold domains"/>
    <property type="match status" value="1"/>
</dbReference>
<evidence type="ECO:0000313" key="2">
    <source>
        <dbReference type="EMBL" id="GAV26736.1"/>
    </source>
</evidence>
<proteinExistence type="predicted"/>
<dbReference type="InterPro" id="IPR008030">
    <property type="entry name" value="NmrA-like"/>
</dbReference>
<dbReference type="OrthoDB" id="10262413at2759"/>
<keyword evidence="3" id="KW-1185">Reference proteome</keyword>
<dbReference type="AlphaFoldDB" id="A0A1Q2YB08"/>
<evidence type="ECO:0000313" key="3">
    <source>
        <dbReference type="Proteomes" id="UP000186136"/>
    </source>
</evidence>
<evidence type="ECO:0000259" key="1">
    <source>
        <dbReference type="Pfam" id="PF05368"/>
    </source>
</evidence>
<dbReference type="PANTHER" id="PTHR43162">
    <property type="match status" value="1"/>
</dbReference>
<accession>A0A1Q2YB08</accession>
<name>A0A1Q2YB08_9ASCO</name>
<dbReference type="InterPro" id="IPR051604">
    <property type="entry name" value="Ergot_Alk_Oxidoreductase"/>
</dbReference>
<dbReference type="PANTHER" id="PTHR43162:SF1">
    <property type="entry name" value="PRESTALK A DIFFERENTIATION PROTEIN A"/>
    <property type="match status" value="1"/>
</dbReference>
<dbReference type="InterPro" id="IPR036291">
    <property type="entry name" value="NAD(P)-bd_dom_sf"/>
</dbReference>
<dbReference type="Gene3D" id="3.90.25.10">
    <property type="entry name" value="UDP-galactose 4-epimerase, domain 1"/>
    <property type="match status" value="1"/>
</dbReference>
<gene>
    <name evidence="2" type="ORF">PMKS-000192</name>
</gene>
<sequence length="268" mass="29361">MKIVLLGSRGNVANPLSKLLVSKGADVKVITRSQKNVEPIKADGAKAAVGSVDDVEFLAKTFHMATSVFILIPANLFEKNALKTMIAQCNNVCDAILKAGVKNVVYLTGLDSVYIVRPSDYFANFLRNIDSIKKDGAIYSNTPKEQVESYVHPNDVAEVCSGLLFNPSNDMFKIINVEGDFANGEQVEKLLLDAIHVPVKWIHLSDADASKALVSAGMPEENVMPLLTIFSETYHDGITDSIKKQGSVYGKHKLADYFKKEFAAEYTK</sequence>